<dbReference type="OrthoDB" id="47276at2759"/>
<comment type="pathway">
    <text evidence="9">tRNA modification; N(7)-methylguanine-tRNA biosynthesis.</text>
</comment>
<feature type="binding site" evidence="9">
    <location>
        <position position="42"/>
    </location>
    <ligand>
        <name>S-adenosyl-L-methionine</name>
        <dbReference type="ChEBI" id="CHEBI:59789"/>
    </ligand>
</feature>
<organism evidence="11 12">
    <name type="scientific">Cryoendolithus antarcticus</name>
    <dbReference type="NCBI Taxonomy" id="1507870"/>
    <lineage>
        <taxon>Eukaryota</taxon>
        <taxon>Fungi</taxon>
        <taxon>Dikarya</taxon>
        <taxon>Ascomycota</taxon>
        <taxon>Pezizomycotina</taxon>
        <taxon>Dothideomycetes</taxon>
        <taxon>Dothideomycetidae</taxon>
        <taxon>Cladosporiales</taxon>
        <taxon>Cladosporiaceae</taxon>
        <taxon>Cryoendolithus</taxon>
    </lineage>
</organism>
<accession>A0A1V8T113</accession>
<comment type="function">
    <text evidence="9">Catalyzes the formation of N(7)-methylguanine at position 46 (m7G46) in tRNA.</text>
</comment>
<feature type="binding site" evidence="9">
    <location>
        <begin position="65"/>
        <end position="66"/>
    </location>
    <ligand>
        <name>S-adenosyl-L-methionine</name>
        <dbReference type="ChEBI" id="CHEBI:59789"/>
    </ligand>
</feature>
<comment type="similarity">
    <text evidence="9">Belongs to the class I-like SAM-binding methyltransferase superfamily. TrmB family.</text>
</comment>
<proteinExistence type="inferred from homology"/>
<evidence type="ECO:0000256" key="4">
    <source>
        <dbReference type="ARBA" id="ARBA00022679"/>
    </source>
</evidence>
<evidence type="ECO:0000256" key="9">
    <source>
        <dbReference type="HAMAP-Rule" id="MF_03055"/>
    </source>
</evidence>
<dbReference type="EC" id="2.1.1.33" evidence="9"/>
<gene>
    <name evidence="9" type="primary">TRM8</name>
    <name evidence="11" type="ORF">B0A48_07969</name>
</gene>
<keyword evidence="4 9" id="KW-0808">Transferase</keyword>
<dbReference type="AlphaFoldDB" id="A0A1V8T113"/>
<evidence type="ECO:0000256" key="10">
    <source>
        <dbReference type="SAM" id="MobiDB-lite"/>
    </source>
</evidence>
<comment type="subcellular location">
    <subcellularLocation>
        <location evidence="9">Nucleus</location>
    </subcellularLocation>
</comment>
<keyword evidence="12" id="KW-1185">Reference proteome</keyword>
<evidence type="ECO:0000256" key="2">
    <source>
        <dbReference type="ARBA" id="ARBA00022555"/>
    </source>
</evidence>
<protein>
    <recommendedName>
        <fullName evidence="9">tRNA (guanine-N(7)-)-methyltransferase</fullName>
        <ecNumber evidence="9">2.1.1.33</ecNumber>
    </recommendedName>
    <alternativeName>
        <fullName evidence="9">Transfer RNA methyltransferase 8</fullName>
    </alternativeName>
    <alternativeName>
        <fullName evidence="9">tRNA (guanine(46)-N(7))-methyltransferase</fullName>
    </alternativeName>
    <alternativeName>
        <fullName evidence="9">tRNA(m7G46)-methyltransferase</fullName>
    </alternativeName>
</protein>
<dbReference type="EMBL" id="NAJO01000020">
    <property type="protein sequence ID" value="OQO04951.1"/>
    <property type="molecule type" value="Genomic_DNA"/>
</dbReference>
<dbReference type="GO" id="GO:0000049">
    <property type="term" value="F:tRNA binding"/>
    <property type="evidence" value="ECO:0007669"/>
    <property type="project" value="UniProtKB-UniRule"/>
</dbReference>
<keyword evidence="6 9" id="KW-0819">tRNA processing</keyword>
<comment type="catalytic activity">
    <reaction evidence="1 9">
        <text>guanosine(46) in tRNA + S-adenosyl-L-methionine = N(7)-methylguanosine(46) in tRNA + S-adenosyl-L-homocysteine</text>
        <dbReference type="Rhea" id="RHEA:42708"/>
        <dbReference type="Rhea" id="RHEA-COMP:10188"/>
        <dbReference type="Rhea" id="RHEA-COMP:10189"/>
        <dbReference type="ChEBI" id="CHEBI:57856"/>
        <dbReference type="ChEBI" id="CHEBI:59789"/>
        <dbReference type="ChEBI" id="CHEBI:74269"/>
        <dbReference type="ChEBI" id="CHEBI:74480"/>
        <dbReference type="EC" id="2.1.1.33"/>
    </reaction>
</comment>
<evidence type="ECO:0000256" key="1">
    <source>
        <dbReference type="ARBA" id="ARBA00000142"/>
    </source>
</evidence>
<dbReference type="UniPathway" id="UPA00989"/>
<dbReference type="InterPro" id="IPR003358">
    <property type="entry name" value="tRNA_(Gua-N-7)_MeTrfase_Trmb"/>
</dbReference>
<dbReference type="SUPFAM" id="SSF53335">
    <property type="entry name" value="S-adenosyl-L-methionine-dependent methyltransferases"/>
    <property type="match status" value="1"/>
</dbReference>
<keyword evidence="5 9" id="KW-0949">S-adenosyl-L-methionine</keyword>
<dbReference type="PROSITE" id="PS51625">
    <property type="entry name" value="SAM_MT_TRMB"/>
    <property type="match status" value="1"/>
</dbReference>
<evidence type="ECO:0000256" key="3">
    <source>
        <dbReference type="ARBA" id="ARBA00022603"/>
    </source>
</evidence>
<evidence type="ECO:0000313" key="12">
    <source>
        <dbReference type="Proteomes" id="UP000192596"/>
    </source>
</evidence>
<comment type="caution">
    <text evidence="11">The sequence shown here is derived from an EMBL/GenBank/DDBJ whole genome shotgun (WGS) entry which is preliminary data.</text>
</comment>
<dbReference type="GO" id="GO:0043527">
    <property type="term" value="C:tRNA methyltransferase complex"/>
    <property type="evidence" value="ECO:0007669"/>
    <property type="project" value="TreeGrafter"/>
</dbReference>
<feature type="binding site" evidence="9">
    <location>
        <begin position="142"/>
        <end position="143"/>
    </location>
    <ligand>
        <name>S-adenosyl-L-methionine</name>
        <dbReference type="ChEBI" id="CHEBI:59789"/>
    </ligand>
</feature>
<dbReference type="Gene3D" id="3.40.50.150">
    <property type="entry name" value="Vaccinia Virus protein VP39"/>
    <property type="match status" value="1"/>
</dbReference>
<feature type="binding site" evidence="9">
    <location>
        <begin position="263"/>
        <end position="265"/>
    </location>
    <ligand>
        <name>S-adenosyl-L-methionine</name>
        <dbReference type="ChEBI" id="CHEBI:59789"/>
    </ligand>
</feature>
<keyword evidence="8 9" id="KW-0539">Nucleus</keyword>
<evidence type="ECO:0000256" key="8">
    <source>
        <dbReference type="ARBA" id="ARBA00023242"/>
    </source>
</evidence>
<evidence type="ECO:0000313" key="11">
    <source>
        <dbReference type="EMBL" id="OQO04951.1"/>
    </source>
</evidence>
<keyword evidence="3 9" id="KW-0489">Methyltransferase</keyword>
<dbReference type="STRING" id="1507870.A0A1V8T113"/>
<evidence type="ECO:0000256" key="5">
    <source>
        <dbReference type="ARBA" id="ARBA00022691"/>
    </source>
</evidence>
<feature type="compositionally biased region" description="Basic and acidic residues" evidence="10">
    <location>
        <begin position="98"/>
        <end position="115"/>
    </location>
</feature>
<dbReference type="PANTHER" id="PTHR23417:SF16">
    <property type="entry name" value="TRNA (GUANINE-N(7)-)-METHYLTRANSFERASE"/>
    <property type="match status" value="1"/>
</dbReference>
<dbReference type="PANTHER" id="PTHR23417">
    <property type="entry name" value="3-DEOXY-D-MANNO-OCTULOSONIC-ACID TRANSFERASE/TRNA GUANINE-N 7 - -METHYLTRANSFERASE"/>
    <property type="match status" value="1"/>
</dbReference>
<feature type="binding site" evidence="9">
    <location>
        <position position="162"/>
    </location>
    <ligand>
        <name>S-adenosyl-L-methionine</name>
        <dbReference type="ChEBI" id="CHEBI:59789"/>
    </ligand>
</feature>
<keyword evidence="7 9" id="KW-0694">RNA-binding</keyword>
<name>A0A1V8T113_9PEZI</name>
<keyword evidence="2 9" id="KW-0820">tRNA-binding</keyword>
<dbReference type="GO" id="GO:0008176">
    <property type="term" value="F:tRNA (guanine(46)-N7)-methyltransferase activity"/>
    <property type="evidence" value="ECO:0007669"/>
    <property type="project" value="UniProtKB-UniRule"/>
</dbReference>
<sequence>MDWSPHYPSFVDTESNVKPEADSLDAATTPTLDRQIAIADIGCGFGGLLFALAPKYPESLILGLEIRTSVTEYVEQKILAMRAQARNSNSKSALPKPEPNEDVKIPKTELDDDAKPAPTDLDLMLSGPVPGNFQNISVLRANTMKFLPNLFPASSLSKIFLCFPDPHFKTRKHKARIVSPGLVSEYAFVMKPGGVVYTITDVEDLHLWMTGAFRGSGGLFEEVPGDVWQEREGEEGLNGEGTEMGEKWEAEVRDDVRIMREETEEGKKVTRNGGQKFVGVWRRAADPPWP</sequence>
<comment type="subunit">
    <text evidence="9">Forms a complex with TRM82.</text>
</comment>
<evidence type="ECO:0000256" key="7">
    <source>
        <dbReference type="ARBA" id="ARBA00022884"/>
    </source>
</evidence>
<dbReference type="InterPro" id="IPR029063">
    <property type="entry name" value="SAM-dependent_MTases_sf"/>
</dbReference>
<dbReference type="FunCoup" id="A0A1V8T113">
    <property type="interactions" value="953"/>
</dbReference>
<dbReference type="Proteomes" id="UP000192596">
    <property type="component" value="Unassembled WGS sequence"/>
</dbReference>
<dbReference type="InterPro" id="IPR025763">
    <property type="entry name" value="Trm8_euk"/>
</dbReference>
<feature type="region of interest" description="Disordered" evidence="10">
    <location>
        <begin position="85"/>
        <end position="117"/>
    </location>
</feature>
<evidence type="ECO:0000256" key="6">
    <source>
        <dbReference type="ARBA" id="ARBA00022694"/>
    </source>
</evidence>
<dbReference type="HAMAP" id="MF_03055">
    <property type="entry name" value="tRNA_methyltr_TrmB_euk"/>
    <property type="match status" value="1"/>
</dbReference>
<dbReference type="GO" id="GO:0005634">
    <property type="term" value="C:nucleus"/>
    <property type="evidence" value="ECO:0007669"/>
    <property type="project" value="UniProtKB-SubCell"/>
</dbReference>
<reference evidence="12" key="1">
    <citation type="submission" date="2017-03" db="EMBL/GenBank/DDBJ databases">
        <title>Genomes of endolithic fungi from Antarctica.</title>
        <authorList>
            <person name="Coleine C."/>
            <person name="Masonjones S."/>
            <person name="Stajich J.E."/>
        </authorList>
    </citation>
    <scope>NUCLEOTIDE SEQUENCE [LARGE SCALE GENOMIC DNA]</scope>
    <source>
        <strain evidence="12">CCFEE 5527</strain>
    </source>
</reference>
<feature type="active site" evidence="9">
    <location>
        <position position="165"/>
    </location>
</feature>
<dbReference type="Pfam" id="PF02390">
    <property type="entry name" value="Methyltransf_4"/>
    <property type="match status" value="2"/>
</dbReference>
<dbReference type="InParanoid" id="A0A1V8T113"/>